<name>A0AAE6IT50_TREPH</name>
<dbReference type="InterPro" id="IPR034505">
    <property type="entry name" value="Coproporphyrinogen-III_oxidase"/>
</dbReference>
<dbReference type="InterPro" id="IPR058240">
    <property type="entry name" value="rSAM_sf"/>
</dbReference>
<evidence type="ECO:0000313" key="7">
    <source>
        <dbReference type="EMBL" id="QEJ97718.1"/>
    </source>
</evidence>
<feature type="domain" description="Radical SAM core" evidence="6">
    <location>
        <begin position="30"/>
        <end position="253"/>
    </location>
</feature>
<keyword evidence="4" id="KW-0408">Iron</keyword>
<gene>
    <name evidence="7" type="ORF">FUT82_06725</name>
</gene>
<dbReference type="EMBL" id="CP042817">
    <property type="protein sequence ID" value="QEJ97718.1"/>
    <property type="molecule type" value="Genomic_DNA"/>
</dbReference>
<organism evidence="7 8">
    <name type="scientific">Treponema phagedenis</name>
    <dbReference type="NCBI Taxonomy" id="162"/>
    <lineage>
        <taxon>Bacteria</taxon>
        <taxon>Pseudomonadati</taxon>
        <taxon>Spirochaetota</taxon>
        <taxon>Spirochaetia</taxon>
        <taxon>Spirochaetales</taxon>
        <taxon>Treponemataceae</taxon>
        <taxon>Treponema</taxon>
    </lineage>
</organism>
<sequence length="416" mass="47805">MSVITNLTRMWLTRSIKPFQFKNTSEKLLYTDCENLGLYVHIPFCKNICNFCPYCKTVYNEEKCESYIESLLQEIHYVGKQSTEKKEVTSLYFGGGTPALAANRIKDIIKALEKYFIITDGMGIELHPENVTISTLQTLKDSGITKISIGIQSFQTKYQSMLGREAINAVAMAQALAAVPFETVSMDFIFALPLQTYDDLKNDIDTAFANGANHVAIYPFIDFSFTETKVPAMRKNEKQKLLDEITVYCLGKELLRTSIWTFASEKHACYSSMTRDNFLGFGCSATTLLKDQFKINTFSVEEYCKKINAGEIPTSLTLKFSLRQRMIYYLFWTAYSTKVSSNDFKKFFGVSLKKMYGLEFGIAKLLGFFKEENGIYSMTLKGAFYYHYYENFYTLAYIDKMWGLLRKEAFPKEMKL</sequence>
<proteinExistence type="predicted"/>
<evidence type="ECO:0000259" key="6">
    <source>
        <dbReference type="PROSITE" id="PS51918"/>
    </source>
</evidence>
<reference evidence="7 8" key="1">
    <citation type="submission" date="2019-08" db="EMBL/GenBank/DDBJ databases">
        <authorList>
            <person name="Kuhnert P."/>
        </authorList>
    </citation>
    <scope>NUCLEOTIDE SEQUENCE [LARGE SCALE GENOMIC DNA]</scope>
    <source>
        <strain evidence="7 8">B36.5</strain>
    </source>
</reference>
<dbReference type="PANTHER" id="PTHR13932">
    <property type="entry name" value="COPROPORPHYRINIGEN III OXIDASE"/>
    <property type="match status" value="1"/>
</dbReference>
<evidence type="ECO:0000256" key="4">
    <source>
        <dbReference type="ARBA" id="ARBA00023004"/>
    </source>
</evidence>
<dbReference type="Pfam" id="PF04055">
    <property type="entry name" value="Radical_SAM"/>
    <property type="match status" value="1"/>
</dbReference>
<dbReference type="Gene3D" id="3.20.20.70">
    <property type="entry name" value="Aldolase class I"/>
    <property type="match status" value="1"/>
</dbReference>
<keyword evidence="5" id="KW-0411">Iron-sulfur</keyword>
<dbReference type="SFLD" id="SFLDS00029">
    <property type="entry name" value="Radical_SAM"/>
    <property type="match status" value="1"/>
</dbReference>
<dbReference type="Proteomes" id="UP000323594">
    <property type="component" value="Chromosome"/>
</dbReference>
<evidence type="ECO:0000256" key="5">
    <source>
        <dbReference type="ARBA" id="ARBA00023014"/>
    </source>
</evidence>
<dbReference type="RefSeq" id="WP_039914746.1">
    <property type="nucleotide sequence ID" value="NZ_CP042813.1"/>
</dbReference>
<dbReference type="GO" id="GO:0051539">
    <property type="term" value="F:4 iron, 4 sulfur cluster binding"/>
    <property type="evidence" value="ECO:0007669"/>
    <property type="project" value="TreeGrafter"/>
</dbReference>
<accession>A0AAE6IT50</accession>
<dbReference type="GO" id="GO:0003824">
    <property type="term" value="F:catalytic activity"/>
    <property type="evidence" value="ECO:0007669"/>
    <property type="project" value="InterPro"/>
</dbReference>
<dbReference type="InterPro" id="IPR013785">
    <property type="entry name" value="Aldolase_TIM"/>
</dbReference>
<keyword evidence="2" id="KW-0949">S-adenosyl-L-methionine</keyword>
<comment type="cofactor">
    <cofactor evidence="1">
        <name>[4Fe-4S] cluster</name>
        <dbReference type="ChEBI" id="CHEBI:49883"/>
    </cofactor>
</comment>
<evidence type="ECO:0000256" key="3">
    <source>
        <dbReference type="ARBA" id="ARBA00022723"/>
    </source>
</evidence>
<dbReference type="PROSITE" id="PS51918">
    <property type="entry name" value="RADICAL_SAM"/>
    <property type="match status" value="1"/>
</dbReference>
<dbReference type="GO" id="GO:0006779">
    <property type="term" value="P:porphyrin-containing compound biosynthetic process"/>
    <property type="evidence" value="ECO:0007669"/>
    <property type="project" value="TreeGrafter"/>
</dbReference>
<dbReference type="AlphaFoldDB" id="A0AAE6IT50"/>
<evidence type="ECO:0000256" key="2">
    <source>
        <dbReference type="ARBA" id="ARBA00022691"/>
    </source>
</evidence>
<evidence type="ECO:0000256" key="1">
    <source>
        <dbReference type="ARBA" id="ARBA00001966"/>
    </source>
</evidence>
<protein>
    <submittedName>
        <fullName evidence="7">Radical SAM protein</fullName>
    </submittedName>
</protein>
<dbReference type="InterPro" id="IPR007197">
    <property type="entry name" value="rSAM"/>
</dbReference>
<dbReference type="GO" id="GO:0046872">
    <property type="term" value="F:metal ion binding"/>
    <property type="evidence" value="ECO:0007669"/>
    <property type="project" value="UniProtKB-KW"/>
</dbReference>
<dbReference type="SMART" id="SM00729">
    <property type="entry name" value="Elp3"/>
    <property type="match status" value="1"/>
</dbReference>
<evidence type="ECO:0000313" key="8">
    <source>
        <dbReference type="Proteomes" id="UP000323594"/>
    </source>
</evidence>
<dbReference type="InterPro" id="IPR006638">
    <property type="entry name" value="Elp3/MiaA/NifB-like_rSAM"/>
</dbReference>
<dbReference type="SFLD" id="SFLDG01065">
    <property type="entry name" value="anaerobic_coproporphyrinogen-I"/>
    <property type="match status" value="1"/>
</dbReference>
<dbReference type="PANTHER" id="PTHR13932:SF5">
    <property type="entry name" value="RADICAL S-ADENOSYL METHIONINE DOMAIN-CONTAINING PROTEIN 1, MITOCHONDRIAL"/>
    <property type="match status" value="1"/>
</dbReference>
<dbReference type="GO" id="GO:0005737">
    <property type="term" value="C:cytoplasm"/>
    <property type="evidence" value="ECO:0007669"/>
    <property type="project" value="TreeGrafter"/>
</dbReference>
<dbReference type="SUPFAM" id="SSF102114">
    <property type="entry name" value="Radical SAM enzymes"/>
    <property type="match status" value="1"/>
</dbReference>
<keyword evidence="3" id="KW-0479">Metal-binding</keyword>